<dbReference type="EMBL" id="JACOOJ010000022">
    <property type="protein sequence ID" value="MBC5633616.1"/>
    <property type="molecule type" value="Genomic_DNA"/>
</dbReference>
<evidence type="ECO:0000313" key="4">
    <source>
        <dbReference type="EMBL" id="MBC5633616.1"/>
    </source>
</evidence>
<evidence type="ECO:0000313" key="5">
    <source>
        <dbReference type="Proteomes" id="UP000651475"/>
    </source>
</evidence>
<evidence type="ECO:0000256" key="1">
    <source>
        <dbReference type="SAM" id="Coils"/>
    </source>
</evidence>
<accession>A0ABR7DQA7</accession>
<keyword evidence="2" id="KW-1133">Transmembrane helix</keyword>
<feature type="transmembrane region" description="Helical" evidence="2">
    <location>
        <begin position="79"/>
        <end position="101"/>
    </location>
</feature>
<feature type="coiled-coil region" evidence="1">
    <location>
        <begin position="125"/>
        <end position="162"/>
    </location>
</feature>
<dbReference type="GO" id="GO:0016301">
    <property type="term" value="F:kinase activity"/>
    <property type="evidence" value="ECO:0007669"/>
    <property type="project" value="UniProtKB-KW"/>
</dbReference>
<evidence type="ECO:0000256" key="2">
    <source>
        <dbReference type="SAM" id="Phobius"/>
    </source>
</evidence>
<dbReference type="InterPro" id="IPR050640">
    <property type="entry name" value="Bact_2-comp_sensor_kinase"/>
</dbReference>
<dbReference type="PANTHER" id="PTHR34220">
    <property type="entry name" value="SENSOR HISTIDINE KINASE YPDA"/>
    <property type="match status" value="1"/>
</dbReference>
<protein>
    <submittedName>
        <fullName evidence="4">Histidine kinase</fullName>
    </submittedName>
</protein>
<dbReference type="Proteomes" id="UP000651475">
    <property type="component" value="Unassembled WGS sequence"/>
</dbReference>
<keyword evidence="4" id="KW-0418">Kinase</keyword>
<feature type="transmembrane region" description="Helical" evidence="2">
    <location>
        <begin position="49"/>
        <end position="67"/>
    </location>
</feature>
<dbReference type="PANTHER" id="PTHR34220:SF7">
    <property type="entry name" value="SENSOR HISTIDINE KINASE YPDA"/>
    <property type="match status" value="1"/>
</dbReference>
<keyword evidence="2" id="KW-0472">Membrane</keyword>
<dbReference type="RefSeq" id="WP_186930324.1">
    <property type="nucleotide sequence ID" value="NZ_JACOOJ010000022.1"/>
</dbReference>
<gene>
    <name evidence="4" type="ORF">H8S65_12685</name>
</gene>
<keyword evidence="5" id="KW-1185">Reference proteome</keyword>
<proteinExistence type="predicted"/>
<dbReference type="Gene3D" id="3.30.565.10">
    <property type="entry name" value="Histidine kinase-like ATPase, C-terminal domain"/>
    <property type="match status" value="1"/>
</dbReference>
<name>A0ABR7DQA7_9BACT</name>
<evidence type="ECO:0000259" key="3">
    <source>
        <dbReference type="Pfam" id="PF06580"/>
    </source>
</evidence>
<feature type="domain" description="Signal transduction histidine kinase internal region" evidence="3">
    <location>
        <begin position="154"/>
        <end position="232"/>
    </location>
</feature>
<dbReference type="InterPro" id="IPR036890">
    <property type="entry name" value="HATPase_C_sf"/>
</dbReference>
<dbReference type="InterPro" id="IPR010559">
    <property type="entry name" value="Sig_transdc_His_kin_internal"/>
</dbReference>
<sequence>MNKQWNRWLMPASFAVVLFLCIRVANDIPKREYYWEGNEWDFMLKDMLVVFAMSYPILFSMKCWLRFCRRKRLAWWKEYGAVFLATPFWCLLAMWIIRLLMGLKLDLYDVPIPVVVSILLGGFYYTFMRNRMIQKENEVQRLQLEKIKNDQLQTELKFLKAQYHPHFLFNALNTVYFQIDEKNEVPRRTLEILSDLLRYQLYNEGDKVTMRAEIEYLRKYISLWKLRSTERLKLQAHFDEALQEQEIYPLLFVPLVENAFKYVGGEYHIALDMRLKDGWLHFYIENSISAPLPLKEKQGIGIENLQRRLELLYPDCHTLGIKKEKTLFKVELVIKIDVYANKMCDNR</sequence>
<feature type="transmembrane region" description="Helical" evidence="2">
    <location>
        <begin position="107"/>
        <end position="127"/>
    </location>
</feature>
<dbReference type="Pfam" id="PF06580">
    <property type="entry name" value="His_kinase"/>
    <property type="match status" value="1"/>
</dbReference>
<reference evidence="4 5" key="1">
    <citation type="submission" date="2020-08" db="EMBL/GenBank/DDBJ databases">
        <title>Genome public.</title>
        <authorList>
            <person name="Liu C."/>
            <person name="Sun Q."/>
        </authorList>
    </citation>
    <scope>NUCLEOTIDE SEQUENCE [LARGE SCALE GENOMIC DNA]</scope>
    <source>
        <strain evidence="4 5">NSJ-79</strain>
    </source>
</reference>
<keyword evidence="4" id="KW-0808">Transferase</keyword>
<keyword evidence="1" id="KW-0175">Coiled coil</keyword>
<comment type="caution">
    <text evidence="4">The sequence shown here is derived from an EMBL/GenBank/DDBJ whole genome shotgun (WGS) entry which is preliminary data.</text>
</comment>
<organism evidence="4 5">
    <name type="scientific">Parabacteroides hominis</name>
    <dbReference type="NCBI Taxonomy" id="2763057"/>
    <lineage>
        <taxon>Bacteria</taxon>
        <taxon>Pseudomonadati</taxon>
        <taxon>Bacteroidota</taxon>
        <taxon>Bacteroidia</taxon>
        <taxon>Bacteroidales</taxon>
        <taxon>Tannerellaceae</taxon>
        <taxon>Parabacteroides</taxon>
    </lineage>
</organism>
<keyword evidence="2" id="KW-0812">Transmembrane</keyword>